<keyword evidence="3" id="KW-0813">Transport</keyword>
<dbReference type="GO" id="GO:0140359">
    <property type="term" value="F:ABC-type transporter activity"/>
    <property type="evidence" value="ECO:0007669"/>
    <property type="project" value="InterPro"/>
</dbReference>
<dbReference type="PANTHER" id="PTHR48040">
    <property type="entry name" value="PLEIOTROPIC DRUG RESISTANCE PROTEIN 1-LIKE ISOFORM X1"/>
    <property type="match status" value="1"/>
</dbReference>
<organism evidence="12">
    <name type="scientific">Zea mays</name>
    <name type="common">Maize</name>
    <dbReference type="NCBI Taxonomy" id="4577"/>
    <lineage>
        <taxon>Eukaryota</taxon>
        <taxon>Viridiplantae</taxon>
        <taxon>Streptophyta</taxon>
        <taxon>Embryophyta</taxon>
        <taxon>Tracheophyta</taxon>
        <taxon>Spermatophyta</taxon>
        <taxon>Magnoliopsida</taxon>
        <taxon>Liliopsida</taxon>
        <taxon>Poales</taxon>
        <taxon>Poaceae</taxon>
        <taxon>PACMAD clade</taxon>
        <taxon>Panicoideae</taxon>
        <taxon>Andropogonodae</taxon>
        <taxon>Andropogoneae</taxon>
        <taxon>Tripsacinae</taxon>
        <taxon>Zea</taxon>
    </lineage>
</organism>
<gene>
    <name evidence="12" type="ORF">ZEAMMB73_Zm00001d043598</name>
</gene>
<evidence type="ECO:0000256" key="4">
    <source>
        <dbReference type="ARBA" id="ARBA00022692"/>
    </source>
</evidence>
<evidence type="ECO:0000256" key="7">
    <source>
        <dbReference type="ARBA" id="ARBA00022840"/>
    </source>
</evidence>
<proteinExistence type="inferred from homology"/>
<dbReference type="Pfam" id="PF01061">
    <property type="entry name" value="ABC2_membrane"/>
    <property type="match status" value="1"/>
</dbReference>
<evidence type="ECO:0000256" key="11">
    <source>
        <dbReference type="SAM" id="Phobius"/>
    </source>
</evidence>
<keyword evidence="6" id="KW-0547">Nucleotide-binding</keyword>
<dbReference type="InterPro" id="IPR029481">
    <property type="entry name" value="ABC_trans_N"/>
</dbReference>
<dbReference type="InterPro" id="IPR043926">
    <property type="entry name" value="ABCG_dom"/>
</dbReference>
<dbReference type="InterPro" id="IPR003439">
    <property type="entry name" value="ABC_transporter-like_ATP-bd"/>
</dbReference>
<evidence type="ECO:0000256" key="8">
    <source>
        <dbReference type="ARBA" id="ARBA00022989"/>
    </source>
</evidence>
<dbReference type="PANTHER" id="PTHR48040:SF10">
    <property type="entry name" value="ABC TRANSPORTER DOMAIN-CONTAINING PROTEIN"/>
    <property type="match status" value="1"/>
</dbReference>
<evidence type="ECO:0000256" key="6">
    <source>
        <dbReference type="ARBA" id="ARBA00022741"/>
    </source>
</evidence>
<dbReference type="AlphaFoldDB" id="A0A1D6NDJ0"/>
<feature type="transmembrane region" description="Helical" evidence="11">
    <location>
        <begin position="566"/>
        <end position="586"/>
    </location>
</feature>
<keyword evidence="8 11" id="KW-1133">Transmembrane helix</keyword>
<feature type="transmembrane region" description="Helical" evidence="11">
    <location>
        <begin position="617"/>
        <end position="639"/>
    </location>
</feature>
<dbReference type="Gene3D" id="3.40.50.300">
    <property type="entry name" value="P-loop containing nucleotide triphosphate hydrolases"/>
    <property type="match status" value="1"/>
</dbReference>
<dbReference type="GO" id="GO:0016020">
    <property type="term" value="C:membrane"/>
    <property type="evidence" value="ECO:0007669"/>
    <property type="project" value="UniProtKB-SubCell"/>
</dbReference>
<dbReference type="EMBL" id="CM007649">
    <property type="protein sequence ID" value="ONM38552.1"/>
    <property type="molecule type" value="Genomic_DNA"/>
</dbReference>
<evidence type="ECO:0000256" key="10">
    <source>
        <dbReference type="SAM" id="MobiDB-lite"/>
    </source>
</evidence>
<feature type="region of interest" description="Disordered" evidence="10">
    <location>
        <begin position="1"/>
        <end position="36"/>
    </location>
</feature>
<comment type="subcellular location">
    <subcellularLocation>
        <location evidence="1">Membrane</location>
        <topology evidence="1">Multi-pass membrane protein</topology>
    </subcellularLocation>
</comment>
<dbReference type="CDD" id="cd03233">
    <property type="entry name" value="ABCG_PDR_domain1"/>
    <property type="match status" value="1"/>
</dbReference>
<comment type="similarity">
    <text evidence="2">Belongs to the ABC transporter superfamily. ABCG family. PDR (TC 3.A.1.205) subfamily.</text>
</comment>
<dbReference type="GO" id="GO:0005524">
    <property type="term" value="F:ATP binding"/>
    <property type="evidence" value="ECO:0007669"/>
    <property type="project" value="UniProtKB-KW"/>
</dbReference>
<evidence type="ECO:0000256" key="2">
    <source>
        <dbReference type="ARBA" id="ARBA00006012"/>
    </source>
</evidence>
<keyword evidence="5" id="KW-0677">Repeat</keyword>
<dbReference type="ExpressionAtlas" id="A0A1D6NDJ0">
    <property type="expression patterns" value="baseline and differential"/>
</dbReference>
<evidence type="ECO:0000256" key="9">
    <source>
        <dbReference type="ARBA" id="ARBA00023136"/>
    </source>
</evidence>
<evidence type="ECO:0000256" key="1">
    <source>
        <dbReference type="ARBA" id="ARBA00004141"/>
    </source>
</evidence>
<accession>A0A1D6NDJ0</accession>
<reference evidence="12" key="1">
    <citation type="submission" date="2015-12" db="EMBL/GenBank/DDBJ databases">
        <title>Update maize B73 reference genome by single molecule sequencing technologies.</title>
        <authorList>
            <consortium name="Maize Genome Sequencing Project"/>
            <person name="Ware D."/>
        </authorList>
    </citation>
    <scope>NUCLEOTIDE SEQUENCE [LARGE SCALE GENOMIC DNA]</scope>
    <source>
        <tissue evidence="12">Seedling</tissue>
    </source>
</reference>
<dbReference type="InterPro" id="IPR027417">
    <property type="entry name" value="P-loop_NTPase"/>
</dbReference>
<dbReference type="SUPFAM" id="SSF52540">
    <property type="entry name" value="P-loop containing nucleoside triphosphate hydrolases"/>
    <property type="match status" value="1"/>
</dbReference>
<dbReference type="Pfam" id="PF00005">
    <property type="entry name" value="ABC_tran"/>
    <property type="match status" value="1"/>
</dbReference>
<evidence type="ECO:0000313" key="12">
    <source>
        <dbReference type="EMBL" id="ONM38552.1"/>
    </source>
</evidence>
<dbReference type="GO" id="GO:0016887">
    <property type="term" value="F:ATP hydrolysis activity"/>
    <property type="evidence" value="ECO:0007669"/>
    <property type="project" value="InterPro"/>
</dbReference>
<dbReference type="InterPro" id="IPR013525">
    <property type="entry name" value="ABC2_TM"/>
</dbReference>
<feature type="region of interest" description="Disordered" evidence="10">
    <location>
        <begin position="56"/>
        <end position="83"/>
    </location>
</feature>
<dbReference type="SMART" id="SM00382">
    <property type="entry name" value="AAA"/>
    <property type="match status" value="1"/>
</dbReference>
<protein>
    <submittedName>
        <fullName evidence="12">ABC transporter G family member 29</fullName>
    </submittedName>
</protein>
<name>A0A1D6NDJ0_MAIZE</name>
<dbReference type="Pfam" id="PF14510">
    <property type="entry name" value="ABC_trans_N"/>
    <property type="match status" value="1"/>
</dbReference>
<dbReference type="InterPro" id="IPR003593">
    <property type="entry name" value="AAA+_ATPase"/>
</dbReference>
<dbReference type="PROSITE" id="PS50893">
    <property type="entry name" value="ABC_TRANSPORTER_2"/>
    <property type="match status" value="1"/>
</dbReference>
<dbReference type="FunFam" id="3.40.50.300:FF:000179">
    <property type="entry name" value="ABC transporter G family member 34"/>
    <property type="match status" value="1"/>
</dbReference>
<keyword evidence="9 11" id="KW-0472">Membrane</keyword>
<keyword evidence="7" id="KW-0067">ATP-binding</keyword>
<feature type="transmembrane region" description="Helical" evidence="11">
    <location>
        <begin position="651"/>
        <end position="670"/>
    </location>
</feature>
<evidence type="ECO:0000256" key="3">
    <source>
        <dbReference type="ARBA" id="ARBA00022448"/>
    </source>
</evidence>
<feature type="transmembrane region" description="Helical" evidence="11">
    <location>
        <begin position="676"/>
        <end position="698"/>
    </location>
</feature>
<dbReference type="Pfam" id="PF19055">
    <property type="entry name" value="ABC2_membrane_7"/>
    <property type="match status" value="1"/>
</dbReference>
<keyword evidence="4 11" id="KW-0812">Transmembrane</keyword>
<feature type="transmembrane region" description="Helical" evidence="11">
    <location>
        <begin position="533"/>
        <end position="554"/>
    </location>
</feature>
<evidence type="ECO:0000256" key="5">
    <source>
        <dbReference type="ARBA" id="ARBA00022737"/>
    </source>
</evidence>
<sequence>METLSRGLHGMSSPDATPYFSGASSRRRSGADEVDDEEALQWAAMERLPSFERLRTGLVRPADASDGGSDSGRRGRRRRHAHEEVDVRAMGLAQRQAFVERVFRVADEDNERFLRKLRARIDRAGIQIPTVEVRFRGVNVQAECHVGTRALPTLANVSLDVADSLLGRVGVKLGKRKTLHILKDVSGVVRPSRMTLLLGPPSSGKTTLLLALAGKLDPTLEVSGEVTYNGYGLDEFVPQKTAAYISQNDIHDGEMTVKEVLDFSARCQGVGQRYELLKELAKKERQQGIYPDPEVDLFMKATSVHGATLQTDYILRILGLDMCADIIVGNELMRGISGGQKKRLTTGEMLVGPTKVLFMDEISTGLDSSTTFQIVKCIQQIVHLGEATVLASLLQPAPEVFELFDDVMLLSEGQIVYQGPREYVLEFFEVCGFRCPQRKGVPDFLQEVTSKKDQEQYWIQNEKPYHYVSVPEFVAKFKKFHMGKSLKKQLSVPFHKRKIHKSALVFSEKSVSTLELLKVSWSKEWLLMKRNSFVYIFKIVQGILVALVASTVFLRTQMHTRNEEDGQIYIGALLYVMIVNMFNGFAESSILLARLPVLYKHRDFLFYRPWTIVLPNVLMRVPASIFESIIWVAVTYYSIGFAPEASRFFKHLVAVFFIQQMAAGLFRLVTGLCRTVIITNTAGSLAVLFMFTLGGFILPKGNHP</sequence>
<dbReference type="InterPro" id="IPR034001">
    <property type="entry name" value="ABCG_PDR_1"/>
</dbReference>